<dbReference type="Gene3D" id="1.10.10.580">
    <property type="entry name" value="Structural maintenance of chromosome 1. Chain E"/>
    <property type="match status" value="1"/>
</dbReference>
<name>A0A3B1C2C2_9ZZZZ</name>
<dbReference type="PANTHER" id="PTHR33969:SF2">
    <property type="entry name" value="SEGREGATION AND CONDENSATION PROTEIN A"/>
    <property type="match status" value="1"/>
</dbReference>
<evidence type="ECO:0000313" key="1">
    <source>
        <dbReference type="EMBL" id="VAX24339.1"/>
    </source>
</evidence>
<proteinExistence type="inferred from homology"/>
<sequence length="274" mass="31034">MAYNIKLDVFEGPLDLLLHLIKEQELDIYDIPIAKIAEQYFEYINVMKSLNLDVAGDYLVMAATLTYIKSRTLLPKEDIPEDDEEGIDPRDELVAKLLEYKKFKEAAMTLREKEITQSQVFARKPDDQNAPDDGELLLEVSVFELLKSFKGVMQRLDGDAKFTLTLEEISVTDKLNQMVAKLEQAERITFDSLFELDKNKMEVVASFLALLELLRLKLAKAIQARPGGEIIIYRAPEDDMDYDSEEESVETKIKNSDIASGGVTVERENGQGSA</sequence>
<dbReference type="InterPro" id="IPR023093">
    <property type="entry name" value="ScpA-like_C"/>
</dbReference>
<dbReference type="InterPro" id="IPR003768">
    <property type="entry name" value="ScpA"/>
</dbReference>
<protein>
    <submittedName>
        <fullName evidence="1">Segregation and condensation protein A</fullName>
    </submittedName>
</protein>
<dbReference type="Pfam" id="PF02616">
    <property type="entry name" value="SMC_ScpA"/>
    <property type="match status" value="1"/>
</dbReference>
<organism evidence="1">
    <name type="scientific">hydrothermal vent metagenome</name>
    <dbReference type="NCBI Taxonomy" id="652676"/>
    <lineage>
        <taxon>unclassified sequences</taxon>
        <taxon>metagenomes</taxon>
        <taxon>ecological metagenomes</taxon>
    </lineage>
</organism>
<dbReference type="HAMAP" id="MF_01805">
    <property type="entry name" value="ScpA"/>
    <property type="match status" value="1"/>
</dbReference>
<dbReference type="EMBL" id="UOGC01000164">
    <property type="protein sequence ID" value="VAX24339.1"/>
    <property type="molecule type" value="Genomic_DNA"/>
</dbReference>
<dbReference type="Gene3D" id="6.10.250.2410">
    <property type="match status" value="1"/>
</dbReference>
<dbReference type="PANTHER" id="PTHR33969">
    <property type="entry name" value="SEGREGATION AND CONDENSATION PROTEIN A"/>
    <property type="match status" value="1"/>
</dbReference>
<reference evidence="1" key="1">
    <citation type="submission" date="2018-06" db="EMBL/GenBank/DDBJ databases">
        <authorList>
            <person name="Zhirakovskaya E."/>
        </authorList>
    </citation>
    <scope>NUCLEOTIDE SEQUENCE</scope>
</reference>
<dbReference type="AlphaFoldDB" id="A0A3B1C2C2"/>
<accession>A0A3B1C2C2</accession>
<gene>
    <name evidence="1" type="ORF">MNBD_NITROSPINAE01-134</name>
</gene>